<proteinExistence type="inferred from homology"/>
<dbReference type="InterPro" id="IPR036388">
    <property type="entry name" value="WH-like_DNA-bd_sf"/>
</dbReference>
<keyword evidence="2" id="KW-0805">Transcription regulation</keyword>
<dbReference type="PANTHER" id="PTHR30346:SF0">
    <property type="entry name" value="HCA OPERON TRANSCRIPTIONAL ACTIVATOR HCAR"/>
    <property type="match status" value="1"/>
</dbReference>
<evidence type="ECO:0000259" key="5">
    <source>
        <dbReference type="PROSITE" id="PS50931"/>
    </source>
</evidence>
<name>A0A916J935_9PROT</name>
<accession>A0A916J935</accession>
<dbReference type="RefSeq" id="WP_220637167.1">
    <property type="nucleotide sequence ID" value="NZ_CAJQUM010000001.1"/>
</dbReference>
<evidence type="ECO:0000313" key="8">
    <source>
        <dbReference type="Proteomes" id="UP000742786"/>
    </source>
</evidence>
<dbReference type="Gene3D" id="1.10.10.10">
    <property type="entry name" value="Winged helix-like DNA-binding domain superfamily/Winged helix DNA-binding domain"/>
    <property type="match status" value="1"/>
</dbReference>
<dbReference type="GO" id="GO:0003700">
    <property type="term" value="F:DNA-binding transcription factor activity"/>
    <property type="evidence" value="ECO:0007669"/>
    <property type="project" value="InterPro"/>
</dbReference>
<dbReference type="PRINTS" id="PR00039">
    <property type="entry name" value="HTHLYSR"/>
</dbReference>
<keyword evidence="3" id="KW-0238">DNA-binding</keyword>
<evidence type="ECO:0000313" key="6">
    <source>
        <dbReference type="EMBL" id="CAG4885422.1"/>
    </source>
</evidence>
<dbReference type="SUPFAM" id="SSF46785">
    <property type="entry name" value="Winged helix' DNA-binding domain"/>
    <property type="match status" value="1"/>
</dbReference>
<organism evidence="6 8">
    <name type="scientific">Georgfuchsia toluolica</name>
    <dbReference type="NCBI Taxonomy" id="424218"/>
    <lineage>
        <taxon>Bacteria</taxon>
        <taxon>Pseudomonadati</taxon>
        <taxon>Pseudomonadota</taxon>
        <taxon>Betaproteobacteria</taxon>
        <taxon>Nitrosomonadales</taxon>
        <taxon>Sterolibacteriaceae</taxon>
        <taxon>Georgfuchsia</taxon>
    </lineage>
</organism>
<dbReference type="EMBL" id="CAJQUM010000001">
    <property type="protein sequence ID" value="CAG4885422.1"/>
    <property type="molecule type" value="Genomic_DNA"/>
</dbReference>
<dbReference type="SUPFAM" id="SSF53850">
    <property type="entry name" value="Periplasmic binding protein-like II"/>
    <property type="match status" value="1"/>
</dbReference>
<dbReference type="GO" id="GO:0032993">
    <property type="term" value="C:protein-DNA complex"/>
    <property type="evidence" value="ECO:0007669"/>
    <property type="project" value="TreeGrafter"/>
</dbReference>
<dbReference type="InterPro" id="IPR005119">
    <property type="entry name" value="LysR_subst-bd"/>
</dbReference>
<keyword evidence="8" id="KW-1185">Reference proteome</keyword>
<keyword evidence="4" id="KW-0804">Transcription</keyword>
<dbReference type="InterPro" id="IPR036390">
    <property type="entry name" value="WH_DNA-bd_sf"/>
</dbReference>
<dbReference type="Proteomes" id="UP000742786">
    <property type="component" value="Unassembled WGS sequence"/>
</dbReference>
<evidence type="ECO:0000313" key="7">
    <source>
        <dbReference type="EMBL" id="CAG4885434.1"/>
    </source>
</evidence>
<dbReference type="PANTHER" id="PTHR30346">
    <property type="entry name" value="TRANSCRIPTIONAL DUAL REGULATOR HCAR-RELATED"/>
    <property type="match status" value="1"/>
</dbReference>
<dbReference type="GO" id="GO:0003677">
    <property type="term" value="F:DNA binding"/>
    <property type="evidence" value="ECO:0007669"/>
    <property type="project" value="UniProtKB-KW"/>
</dbReference>
<dbReference type="InterPro" id="IPR000847">
    <property type="entry name" value="LysR_HTH_N"/>
</dbReference>
<dbReference type="EMBL" id="CAJQUM010000002">
    <property type="protein sequence ID" value="CAG4885434.1"/>
    <property type="molecule type" value="Genomic_DNA"/>
</dbReference>
<dbReference type="Gene3D" id="3.40.190.10">
    <property type="entry name" value="Periplasmic binding protein-like II"/>
    <property type="match status" value="2"/>
</dbReference>
<dbReference type="FunFam" id="1.10.10.10:FF:000001">
    <property type="entry name" value="LysR family transcriptional regulator"/>
    <property type="match status" value="1"/>
</dbReference>
<evidence type="ECO:0000256" key="1">
    <source>
        <dbReference type="ARBA" id="ARBA00009437"/>
    </source>
</evidence>
<evidence type="ECO:0000256" key="4">
    <source>
        <dbReference type="ARBA" id="ARBA00023163"/>
    </source>
</evidence>
<comment type="similarity">
    <text evidence="1">Belongs to the LysR transcriptional regulatory family.</text>
</comment>
<dbReference type="Pfam" id="PF03466">
    <property type="entry name" value="LysR_substrate"/>
    <property type="match status" value="1"/>
</dbReference>
<dbReference type="Pfam" id="PF00126">
    <property type="entry name" value="HTH_1"/>
    <property type="match status" value="1"/>
</dbReference>
<dbReference type="PROSITE" id="PS50931">
    <property type="entry name" value="HTH_LYSR"/>
    <property type="match status" value="1"/>
</dbReference>
<evidence type="ECO:0000256" key="3">
    <source>
        <dbReference type="ARBA" id="ARBA00023125"/>
    </source>
</evidence>
<protein>
    <submittedName>
        <fullName evidence="6">Aromatic hydrocarbon utilization transcriptional regulator CatR (LysR family)</fullName>
    </submittedName>
</protein>
<comment type="caution">
    <text evidence="6">The sequence shown here is derived from an EMBL/GenBank/DDBJ whole genome shotgun (WGS) entry which is preliminary data.</text>
</comment>
<evidence type="ECO:0000256" key="2">
    <source>
        <dbReference type="ARBA" id="ARBA00023015"/>
    </source>
</evidence>
<dbReference type="AlphaFoldDB" id="A0A916J935"/>
<gene>
    <name evidence="6" type="ORF">GTOL_13305</name>
    <name evidence="7" type="ORF">GTOL_20008</name>
</gene>
<sequence length="299" mass="33157">MELKHLRYFLALADELNFSRAAARLHISQPPLTRQIQQLEQTLKVHLFKRTPRGVTLTEAGVTFLEEARKLQFLADQAVIRTQMTSRGELGRIEIGVFGSAILSVIPQLMLEFGKIHPKVTFGLHTMHKSEQIEALLQRRLSIGFSRIFPEVSDMTIETVFEEGFCVALNEIHPLAARKTILVGDLEGQPLVIYPNIGRPSFADNVIALCRHAGFNPVIAFEAEDVLTSIALVSSGLGLCVVPQSAAGLMLPRTTYRPLIAPDARVELKCMYRSDDTSPSLQAFLNHVRRIANNPLPGG</sequence>
<feature type="domain" description="HTH lysR-type" evidence="5">
    <location>
        <begin position="1"/>
        <end position="58"/>
    </location>
</feature>
<reference evidence="6" key="1">
    <citation type="submission" date="2021-04" db="EMBL/GenBank/DDBJ databases">
        <authorList>
            <person name="Hornung B."/>
        </authorList>
    </citation>
    <scope>NUCLEOTIDE SEQUENCE</scope>
    <source>
        <strain evidence="6">G5G6</strain>
    </source>
</reference>